<evidence type="ECO:0000256" key="6">
    <source>
        <dbReference type="ARBA" id="ARBA00023136"/>
    </source>
</evidence>
<dbReference type="SUPFAM" id="SSF161098">
    <property type="entry name" value="MetI-like"/>
    <property type="match status" value="1"/>
</dbReference>
<feature type="transmembrane region" description="Helical" evidence="7">
    <location>
        <begin position="196"/>
        <end position="226"/>
    </location>
</feature>
<sequence length="290" mass="31111">MKWPMMPRLRQPGGWASILRIAWPLVILILWVLLAVAGPMLSVTPERITLPNILIGPNPDAWLGYDDLGRPVWDRLVAGARISLFVSVSVTSISCLIGAMIGTLSGWFGGILDHVVARIMDVFLAFPGILLAIAMAGILGPGIGNIMIALVVVGWVGFARLARAQTLSLKHRDHVRAAEALGCGLPRIALHHLLPLLAAPLIVEVTFGIANVVIAEAGLSFLGLGVQPPTASWGSVIRDGTRYMLVAPHLVLAPGAALMLVVLSINTLGDRLRDWMDVRSRMPGRTRNDP</sequence>
<protein>
    <submittedName>
        <fullName evidence="9">Peptide/nickel transport system permease protein</fullName>
    </submittedName>
</protein>
<dbReference type="PANTHER" id="PTHR43386:SF1">
    <property type="entry name" value="D,D-DIPEPTIDE TRANSPORT SYSTEM PERMEASE PROTEIN DDPC-RELATED"/>
    <property type="match status" value="1"/>
</dbReference>
<keyword evidence="5 7" id="KW-1133">Transmembrane helix</keyword>
<dbReference type="InterPro" id="IPR000515">
    <property type="entry name" value="MetI-like"/>
</dbReference>
<evidence type="ECO:0000256" key="3">
    <source>
        <dbReference type="ARBA" id="ARBA00022475"/>
    </source>
</evidence>
<feature type="transmembrane region" description="Helical" evidence="7">
    <location>
        <begin position="115"/>
        <end position="136"/>
    </location>
</feature>
<dbReference type="PROSITE" id="PS50928">
    <property type="entry name" value="ABC_TM1"/>
    <property type="match status" value="1"/>
</dbReference>
<dbReference type="PANTHER" id="PTHR43386">
    <property type="entry name" value="OLIGOPEPTIDE TRANSPORT SYSTEM PERMEASE PROTEIN APPC"/>
    <property type="match status" value="1"/>
</dbReference>
<dbReference type="InterPro" id="IPR050366">
    <property type="entry name" value="BP-dependent_transpt_permease"/>
</dbReference>
<dbReference type="Pfam" id="PF00528">
    <property type="entry name" value="BPD_transp_1"/>
    <property type="match status" value="1"/>
</dbReference>
<feature type="domain" description="ABC transmembrane type-1" evidence="8">
    <location>
        <begin position="80"/>
        <end position="269"/>
    </location>
</feature>
<evidence type="ECO:0000256" key="2">
    <source>
        <dbReference type="ARBA" id="ARBA00022448"/>
    </source>
</evidence>
<gene>
    <name evidence="9" type="ORF">BECKLFY1418B_GA0070995_100841</name>
</gene>
<evidence type="ECO:0000256" key="1">
    <source>
        <dbReference type="ARBA" id="ARBA00004651"/>
    </source>
</evidence>
<dbReference type="GO" id="GO:0005886">
    <property type="term" value="C:plasma membrane"/>
    <property type="evidence" value="ECO:0007669"/>
    <property type="project" value="UniProtKB-SubCell"/>
</dbReference>
<dbReference type="Gene3D" id="1.10.3720.10">
    <property type="entry name" value="MetI-like"/>
    <property type="match status" value="1"/>
</dbReference>
<evidence type="ECO:0000256" key="4">
    <source>
        <dbReference type="ARBA" id="ARBA00022692"/>
    </source>
</evidence>
<keyword evidence="2 7" id="KW-0813">Transport</keyword>
<evidence type="ECO:0000313" key="9">
    <source>
        <dbReference type="EMBL" id="VFJ87915.1"/>
    </source>
</evidence>
<comment type="similarity">
    <text evidence="7">Belongs to the binding-protein-dependent transport system permease family.</text>
</comment>
<evidence type="ECO:0000259" key="8">
    <source>
        <dbReference type="PROSITE" id="PS50928"/>
    </source>
</evidence>
<evidence type="ECO:0000256" key="7">
    <source>
        <dbReference type="RuleBase" id="RU363032"/>
    </source>
</evidence>
<dbReference type="GO" id="GO:0055085">
    <property type="term" value="P:transmembrane transport"/>
    <property type="evidence" value="ECO:0007669"/>
    <property type="project" value="InterPro"/>
</dbReference>
<name>A0A450U7S9_9GAMM</name>
<dbReference type="AlphaFoldDB" id="A0A450U7S9"/>
<reference evidence="9" key="1">
    <citation type="submission" date="2019-02" db="EMBL/GenBank/DDBJ databases">
        <authorList>
            <person name="Gruber-Vodicka R. H."/>
            <person name="Seah K. B. B."/>
        </authorList>
    </citation>
    <scope>NUCLEOTIDE SEQUENCE</scope>
    <source>
        <strain evidence="9">BECK_M7</strain>
    </source>
</reference>
<feature type="transmembrane region" description="Helical" evidence="7">
    <location>
        <begin position="82"/>
        <end position="108"/>
    </location>
</feature>
<proteinExistence type="inferred from homology"/>
<dbReference type="InterPro" id="IPR035906">
    <property type="entry name" value="MetI-like_sf"/>
</dbReference>
<feature type="transmembrane region" description="Helical" evidence="7">
    <location>
        <begin position="142"/>
        <end position="162"/>
    </location>
</feature>
<keyword evidence="6 7" id="KW-0472">Membrane</keyword>
<evidence type="ECO:0000256" key="5">
    <source>
        <dbReference type="ARBA" id="ARBA00022989"/>
    </source>
</evidence>
<dbReference type="EMBL" id="CAADFF010000008">
    <property type="protein sequence ID" value="VFJ87915.1"/>
    <property type="molecule type" value="Genomic_DNA"/>
</dbReference>
<organism evidence="9">
    <name type="scientific">Candidatus Kentrum sp. LFY</name>
    <dbReference type="NCBI Taxonomy" id="2126342"/>
    <lineage>
        <taxon>Bacteria</taxon>
        <taxon>Pseudomonadati</taxon>
        <taxon>Pseudomonadota</taxon>
        <taxon>Gammaproteobacteria</taxon>
        <taxon>Candidatus Kentrum</taxon>
    </lineage>
</organism>
<keyword evidence="3" id="KW-1003">Cell membrane</keyword>
<keyword evidence="4 7" id="KW-0812">Transmembrane</keyword>
<comment type="subcellular location">
    <subcellularLocation>
        <location evidence="1 7">Cell membrane</location>
        <topology evidence="1 7">Multi-pass membrane protein</topology>
    </subcellularLocation>
</comment>
<accession>A0A450U7S9</accession>
<feature type="transmembrane region" description="Helical" evidence="7">
    <location>
        <begin position="21"/>
        <end position="41"/>
    </location>
</feature>
<feature type="transmembrane region" description="Helical" evidence="7">
    <location>
        <begin position="246"/>
        <end position="269"/>
    </location>
</feature>
<dbReference type="CDD" id="cd06261">
    <property type="entry name" value="TM_PBP2"/>
    <property type="match status" value="1"/>
</dbReference>